<evidence type="ECO:0000313" key="4">
    <source>
        <dbReference type="Proteomes" id="UP001211689"/>
    </source>
</evidence>
<evidence type="ECO:0000256" key="1">
    <source>
        <dbReference type="SAM" id="SignalP"/>
    </source>
</evidence>
<keyword evidence="4" id="KW-1185">Reference proteome</keyword>
<reference evidence="3 4" key="1">
    <citation type="submission" date="2022-07" db="EMBL/GenBank/DDBJ databases">
        <title>Genome Analysis of Selected Gammaproteobacteria from Nigerian Food snails.</title>
        <authorList>
            <person name="Okafor A.C."/>
        </authorList>
    </citation>
    <scope>NUCLEOTIDE SEQUENCE [LARGE SCALE GENOMIC DNA]</scope>
    <source>
        <strain evidence="3 4">Awg 2</strain>
    </source>
</reference>
<keyword evidence="1" id="KW-0732">Signal</keyword>
<feature type="chain" id="PRO_5046468746" evidence="1">
    <location>
        <begin position="22"/>
        <end position="200"/>
    </location>
</feature>
<dbReference type="EMBL" id="JANEWF010000029">
    <property type="protein sequence ID" value="MDA8485515.1"/>
    <property type="molecule type" value="Genomic_DNA"/>
</dbReference>
<comment type="caution">
    <text evidence="3">The sequence shown here is derived from an EMBL/GenBank/DDBJ whole genome shotgun (WGS) entry which is preliminary data.</text>
</comment>
<evidence type="ECO:0000313" key="3">
    <source>
        <dbReference type="EMBL" id="MDA8485515.1"/>
    </source>
</evidence>
<dbReference type="Proteomes" id="UP001211689">
    <property type="component" value="Unassembled WGS sequence"/>
</dbReference>
<gene>
    <name evidence="3" type="ORF">NNO07_20805</name>
</gene>
<organism evidence="3 4">
    <name type="scientific">Metapseudomonas resinovorans</name>
    <name type="common">Pseudomonas resinovorans</name>
    <dbReference type="NCBI Taxonomy" id="53412"/>
    <lineage>
        <taxon>Bacteria</taxon>
        <taxon>Pseudomonadati</taxon>
        <taxon>Pseudomonadota</taxon>
        <taxon>Gammaproteobacteria</taxon>
        <taxon>Pseudomonadales</taxon>
        <taxon>Pseudomonadaceae</taxon>
        <taxon>Metapseudomonas</taxon>
    </lineage>
</organism>
<feature type="domain" description="eCIS core" evidence="2">
    <location>
        <begin position="79"/>
        <end position="159"/>
    </location>
</feature>
<dbReference type="PROSITE" id="PS51257">
    <property type="entry name" value="PROKAR_LIPOPROTEIN"/>
    <property type="match status" value="1"/>
</dbReference>
<dbReference type="InterPro" id="IPR025295">
    <property type="entry name" value="eCIS_core_dom"/>
</dbReference>
<feature type="signal peptide" evidence="1">
    <location>
        <begin position="1"/>
        <end position="21"/>
    </location>
</feature>
<dbReference type="Pfam" id="PF13699">
    <property type="entry name" value="eCIS_core"/>
    <property type="match status" value="1"/>
</dbReference>
<evidence type="ECO:0000259" key="2">
    <source>
        <dbReference type="Pfam" id="PF13699"/>
    </source>
</evidence>
<proteinExistence type="predicted"/>
<name>A0ABT4YAC3_METRE</name>
<sequence>MAGWASRVMVALGTCCLGAVAQACPPGQYEVCVTACICLPDTREVLGPLPDEVTRVAAGAMQHWLVQARADAVAAGVQPIPPDIRRQLTRYYDAAVLDAVRYRVGDRSELGAAGAMLNDPDTKAVTLVDIILFRNEEGALHDVALWAHELKHVQQYREWGVEEFARRYTEDADAVEEPAYEMQSRVTKDLRGASNGAYLD</sequence>
<protein>
    <submittedName>
        <fullName evidence="3">DUF4157 domain-containing protein</fullName>
    </submittedName>
</protein>
<accession>A0ABT4YAC3</accession>
<dbReference type="RefSeq" id="WP_271471808.1">
    <property type="nucleotide sequence ID" value="NZ_JANEWF010000029.1"/>
</dbReference>